<feature type="signal peptide" evidence="3">
    <location>
        <begin position="1"/>
        <end position="22"/>
    </location>
</feature>
<evidence type="ECO:0000313" key="5">
    <source>
        <dbReference type="Proteomes" id="UP001295684"/>
    </source>
</evidence>
<dbReference type="InterPro" id="IPR024078">
    <property type="entry name" value="LmbE-like_dom_sf"/>
</dbReference>
<dbReference type="Pfam" id="PF02585">
    <property type="entry name" value="PIG-L"/>
    <property type="match status" value="1"/>
</dbReference>
<accession>A0AAD1XVF5</accession>
<comment type="similarity">
    <text evidence="1">Belongs to the PIGL family.</text>
</comment>
<dbReference type="SUPFAM" id="SSF102588">
    <property type="entry name" value="LmbE-like"/>
    <property type="match status" value="1"/>
</dbReference>
<evidence type="ECO:0000256" key="3">
    <source>
        <dbReference type="SAM" id="SignalP"/>
    </source>
</evidence>
<evidence type="ECO:0000256" key="2">
    <source>
        <dbReference type="ARBA" id="ARBA00012176"/>
    </source>
</evidence>
<keyword evidence="5" id="KW-1185">Reference proteome</keyword>
<dbReference type="EC" id="3.5.1.89" evidence="2"/>
<evidence type="ECO:0000256" key="1">
    <source>
        <dbReference type="ARBA" id="ARBA00006066"/>
    </source>
</evidence>
<dbReference type="GO" id="GO:0000225">
    <property type="term" value="F:N-acetylglucosaminylphosphatidylinositol deacetylase activity"/>
    <property type="evidence" value="ECO:0007669"/>
    <property type="project" value="UniProtKB-EC"/>
</dbReference>
<name>A0AAD1XVF5_EUPCR</name>
<comment type="caution">
    <text evidence="4">The sequence shown here is derived from an EMBL/GenBank/DDBJ whole genome shotgun (WGS) entry which is preliminary data.</text>
</comment>
<organism evidence="4 5">
    <name type="scientific">Euplotes crassus</name>
    <dbReference type="NCBI Taxonomy" id="5936"/>
    <lineage>
        <taxon>Eukaryota</taxon>
        <taxon>Sar</taxon>
        <taxon>Alveolata</taxon>
        <taxon>Ciliophora</taxon>
        <taxon>Intramacronucleata</taxon>
        <taxon>Spirotrichea</taxon>
        <taxon>Hypotrichia</taxon>
        <taxon>Euplotida</taxon>
        <taxon>Euplotidae</taxon>
        <taxon>Moneuplotes</taxon>
    </lineage>
</organism>
<dbReference type="PANTHER" id="PTHR12993">
    <property type="entry name" value="N-ACETYLGLUCOSAMINYL-PHOSPHATIDYLINOSITOL DE-N-ACETYLASE-RELATED"/>
    <property type="match status" value="1"/>
</dbReference>
<sequence>MSWLYLIIPLLILLAYFAVQKGKRMDNTEEFSHKNFLIVIAHPDDEAMFMTPTISRLNQEYLNNEITLVCFSTGNADGLGKVRTKELQESCKFLGINQSEVIHDETLFEDSMKVEWNEDKISNKLKEVVTQIFPETDIILTFDQYGISSHPNHISLYHGVKNFLRIKGKYCKVSKAYSLKTLSLWVKFTSVFGIFSRNTTEDGRQLFAFNPDPKYAITSLSVHYSQFVWFRKLFTLFSTYVYFNDWKLVK</sequence>
<dbReference type="PANTHER" id="PTHR12993:SF11">
    <property type="entry name" value="N-ACETYLGLUCOSAMINYL-PHOSPHATIDYLINOSITOL DE-N-ACETYLASE"/>
    <property type="match status" value="1"/>
</dbReference>
<reference evidence="4" key="1">
    <citation type="submission" date="2023-07" db="EMBL/GenBank/DDBJ databases">
        <authorList>
            <consortium name="AG Swart"/>
            <person name="Singh M."/>
            <person name="Singh A."/>
            <person name="Seah K."/>
            <person name="Emmerich C."/>
        </authorList>
    </citation>
    <scope>NUCLEOTIDE SEQUENCE</scope>
    <source>
        <strain evidence="4">DP1</strain>
    </source>
</reference>
<feature type="chain" id="PRO_5042192829" description="N-acetylglucosaminylphosphatidylinositol deacetylase" evidence="3">
    <location>
        <begin position="23"/>
        <end position="250"/>
    </location>
</feature>
<dbReference type="GO" id="GO:0005783">
    <property type="term" value="C:endoplasmic reticulum"/>
    <property type="evidence" value="ECO:0007669"/>
    <property type="project" value="TreeGrafter"/>
</dbReference>
<protein>
    <recommendedName>
        <fullName evidence="2">N-acetylglucosaminylphosphatidylinositol deacetylase</fullName>
        <ecNumber evidence="2">3.5.1.89</ecNumber>
    </recommendedName>
</protein>
<dbReference type="Proteomes" id="UP001295684">
    <property type="component" value="Unassembled WGS sequence"/>
</dbReference>
<proteinExistence type="inferred from homology"/>
<dbReference type="InterPro" id="IPR003737">
    <property type="entry name" value="GlcNAc_PI_deacetylase-related"/>
</dbReference>
<evidence type="ECO:0000313" key="4">
    <source>
        <dbReference type="EMBL" id="CAI2379707.1"/>
    </source>
</evidence>
<dbReference type="Gene3D" id="3.40.50.10320">
    <property type="entry name" value="LmbE-like"/>
    <property type="match status" value="1"/>
</dbReference>
<gene>
    <name evidence="4" type="ORF">ECRASSUSDP1_LOCUS21120</name>
</gene>
<dbReference type="EMBL" id="CAMPGE010021562">
    <property type="protein sequence ID" value="CAI2379707.1"/>
    <property type="molecule type" value="Genomic_DNA"/>
</dbReference>
<keyword evidence="3" id="KW-0732">Signal</keyword>
<dbReference type="AlphaFoldDB" id="A0AAD1XVF5"/>